<dbReference type="Proteomes" id="UP000014760">
    <property type="component" value="Unassembled WGS sequence"/>
</dbReference>
<dbReference type="PANTHER" id="PTHR22950:SF349">
    <property type="entry name" value="AMINO ACID TRANSPORTER TRANSMEMBRANE DOMAIN-CONTAINING PROTEIN"/>
    <property type="match status" value="1"/>
</dbReference>
<dbReference type="PANTHER" id="PTHR22950">
    <property type="entry name" value="AMINO ACID TRANSPORTER"/>
    <property type="match status" value="1"/>
</dbReference>
<dbReference type="EnsemblMetazoa" id="CapteT170430">
    <property type="protein sequence ID" value="CapteP170430"/>
    <property type="gene ID" value="CapteG170430"/>
</dbReference>
<evidence type="ECO:0000256" key="2">
    <source>
        <dbReference type="ARBA" id="ARBA00022692"/>
    </source>
</evidence>
<protein>
    <recommendedName>
        <fullName evidence="7">Amino acid transporter transmembrane domain-containing protein</fullName>
    </recommendedName>
</protein>
<feature type="transmembrane region" description="Helical" evidence="6">
    <location>
        <begin position="450"/>
        <end position="472"/>
    </location>
</feature>
<organism evidence="8">
    <name type="scientific">Capitella teleta</name>
    <name type="common">Polychaete worm</name>
    <dbReference type="NCBI Taxonomy" id="283909"/>
    <lineage>
        <taxon>Eukaryota</taxon>
        <taxon>Metazoa</taxon>
        <taxon>Spiralia</taxon>
        <taxon>Lophotrochozoa</taxon>
        <taxon>Annelida</taxon>
        <taxon>Polychaeta</taxon>
        <taxon>Sedentaria</taxon>
        <taxon>Scolecida</taxon>
        <taxon>Capitellidae</taxon>
        <taxon>Capitella</taxon>
    </lineage>
</organism>
<keyword evidence="10" id="KW-1185">Reference proteome</keyword>
<accession>R7VAP0</accession>
<evidence type="ECO:0000313" key="8">
    <source>
        <dbReference type="EMBL" id="ELU12760.1"/>
    </source>
</evidence>
<evidence type="ECO:0000313" key="10">
    <source>
        <dbReference type="Proteomes" id="UP000014760"/>
    </source>
</evidence>
<feature type="transmembrane region" description="Helical" evidence="6">
    <location>
        <begin position="340"/>
        <end position="366"/>
    </location>
</feature>
<keyword evidence="3 6" id="KW-1133">Transmembrane helix</keyword>
<dbReference type="EMBL" id="KB295685">
    <property type="protein sequence ID" value="ELU12760.1"/>
    <property type="molecule type" value="Genomic_DNA"/>
</dbReference>
<reference evidence="9" key="3">
    <citation type="submission" date="2015-06" db="UniProtKB">
        <authorList>
            <consortium name="EnsemblMetazoa"/>
        </authorList>
    </citation>
    <scope>IDENTIFICATION</scope>
</reference>
<dbReference type="OrthoDB" id="1684102at2759"/>
<feature type="compositionally biased region" description="Polar residues" evidence="5">
    <location>
        <begin position="20"/>
        <end position="30"/>
    </location>
</feature>
<name>R7VAP0_CAPTE</name>
<feature type="transmembrane region" description="Helical" evidence="6">
    <location>
        <begin position="199"/>
        <end position="216"/>
    </location>
</feature>
<comment type="subcellular location">
    <subcellularLocation>
        <location evidence="1">Membrane</location>
        <topology evidence="1">Multi-pass membrane protein</topology>
    </subcellularLocation>
</comment>
<keyword evidence="2 6" id="KW-0812">Transmembrane</keyword>
<feature type="transmembrane region" description="Helical" evidence="6">
    <location>
        <begin position="263"/>
        <end position="283"/>
    </location>
</feature>
<dbReference type="FunCoup" id="R7VAP0">
    <property type="interactions" value="145"/>
</dbReference>
<feature type="transmembrane region" description="Helical" evidence="6">
    <location>
        <begin position="295"/>
        <end position="320"/>
    </location>
</feature>
<dbReference type="STRING" id="283909.R7VAP0"/>
<evidence type="ECO:0000313" key="9">
    <source>
        <dbReference type="EnsemblMetazoa" id="CapteP170430"/>
    </source>
</evidence>
<evidence type="ECO:0000256" key="5">
    <source>
        <dbReference type="SAM" id="MobiDB-lite"/>
    </source>
</evidence>
<reference evidence="8 10" key="2">
    <citation type="journal article" date="2013" name="Nature">
        <title>Insights into bilaterian evolution from three spiralian genomes.</title>
        <authorList>
            <person name="Simakov O."/>
            <person name="Marletaz F."/>
            <person name="Cho S.J."/>
            <person name="Edsinger-Gonzales E."/>
            <person name="Havlak P."/>
            <person name="Hellsten U."/>
            <person name="Kuo D.H."/>
            <person name="Larsson T."/>
            <person name="Lv J."/>
            <person name="Arendt D."/>
            <person name="Savage R."/>
            <person name="Osoegawa K."/>
            <person name="de Jong P."/>
            <person name="Grimwood J."/>
            <person name="Chapman J.A."/>
            <person name="Shapiro H."/>
            <person name="Aerts A."/>
            <person name="Otillar R.P."/>
            <person name="Terry A.Y."/>
            <person name="Boore J.L."/>
            <person name="Grigoriev I.V."/>
            <person name="Lindberg D.R."/>
            <person name="Seaver E.C."/>
            <person name="Weisblat D.A."/>
            <person name="Putnam N.H."/>
            <person name="Rokhsar D.S."/>
        </authorList>
    </citation>
    <scope>NUCLEOTIDE SEQUENCE</scope>
    <source>
        <strain evidence="8 10">I ESC-2004</strain>
    </source>
</reference>
<feature type="transmembrane region" description="Helical" evidence="6">
    <location>
        <begin position="156"/>
        <end position="179"/>
    </location>
</feature>
<keyword evidence="4 6" id="KW-0472">Membrane</keyword>
<dbReference type="OMA" id="WIRNISK"/>
<evidence type="ECO:0000256" key="4">
    <source>
        <dbReference type="ARBA" id="ARBA00023136"/>
    </source>
</evidence>
<dbReference type="GO" id="GO:0015179">
    <property type="term" value="F:L-amino acid transmembrane transporter activity"/>
    <property type="evidence" value="ECO:0007669"/>
    <property type="project" value="TreeGrafter"/>
</dbReference>
<gene>
    <name evidence="8" type="ORF">CAPTEDRAFT_170430</name>
</gene>
<reference evidence="10" key="1">
    <citation type="submission" date="2012-12" db="EMBL/GenBank/DDBJ databases">
        <authorList>
            <person name="Hellsten U."/>
            <person name="Grimwood J."/>
            <person name="Chapman J.A."/>
            <person name="Shapiro H."/>
            <person name="Aerts A."/>
            <person name="Otillar R.P."/>
            <person name="Terry A.Y."/>
            <person name="Boore J.L."/>
            <person name="Simakov O."/>
            <person name="Marletaz F."/>
            <person name="Cho S.-J."/>
            <person name="Edsinger-Gonzales E."/>
            <person name="Havlak P."/>
            <person name="Kuo D.-H."/>
            <person name="Larsson T."/>
            <person name="Lv J."/>
            <person name="Arendt D."/>
            <person name="Savage R."/>
            <person name="Osoegawa K."/>
            <person name="de Jong P."/>
            <person name="Lindberg D.R."/>
            <person name="Seaver E.C."/>
            <person name="Weisblat D.A."/>
            <person name="Putnam N.H."/>
            <person name="Grigoriev I.V."/>
            <person name="Rokhsar D.S."/>
        </authorList>
    </citation>
    <scope>NUCLEOTIDE SEQUENCE</scope>
    <source>
        <strain evidence="10">I ESC-2004</strain>
    </source>
</reference>
<evidence type="ECO:0000256" key="1">
    <source>
        <dbReference type="ARBA" id="ARBA00004141"/>
    </source>
</evidence>
<feature type="transmembrane region" description="Helical" evidence="6">
    <location>
        <begin position="228"/>
        <end position="248"/>
    </location>
</feature>
<sequence length="477" mass="52778">MSSSESKPIIVGKGYDNHGAISTETNASSSSPPPYVDLEGIENAEDNIQIIAARDGRSGSLREAQHLNTGTQSLMNLLKGNVGTGILAIPLAIKNAGLWVGFIGLIFLAVICIHCMHLLVDASHRLCKRTGKSKLDYGEVAAETFRVRYGDRAASLARTIINIFLCITQFGFCIVYILFIAENIRHIVSTHYPEAQWALQSYQALLLIILIPYSLVRQLKYLAMFSLAANFLTFFGLVVILQCCFRNLQPVTSLPVFNTANGLALYFGTAIYAFEGIGVVLPIENKMKHPDRFAGWNGVLNTGMVIVAVLYLATGFYGYLSFGDDIKSSITLNLDTNNPLYLSVQVIFAVCIFLTFALQFYVPVLLIWPFFHQRLPSGNLRQYGERGMRIIFVLFCFVMAAVIPHLDLMISLVGAVSSSTLALIFPPILEILTLWPDELGRCKWRLVKDVLLIAFGVLGFLAGSFVSIYEIIKTFQT</sequence>
<feature type="domain" description="Amino acid transporter transmembrane" evidence="7">
    <location>
        <begin position="71"/>
        <end position="468"/>
    </location>
</feature>
<evidence type="ECO:0000259" key="7">
    <source>
        <dbReference type="Pfam" id="PF01490"/>
    </source>
</evidence>
<dbReference type="EMBL" id="AMQN01005317">
    <property type="status" value="NOT_ANNOTATED_CDS"/>
    <property type="molecule type" value="Genomic_DNA"/>
</dbReference>
<evidence type="ECO:0000256" key="6">
    <source>
        <dbReference type="SAM" id="Phobius"/>
    </source>
</evidence>
<feature type="region of interest" description="Disordered" evidence="5">
    <location>
        <begin position="1"/>
        <end position="33"/>
    </location>
</feature>
<proteinExistence type="predicted"/>
<dbReference type="AlphaFoldDB" id="R7VAP0"/>
<dbReference type="HOGENOM" id="CLU_009646_0_1_1"/>
<dbReference type="Pfam" id="PF01490">
    <property type="entry name" value="Aa_trans"/>
    <property type="match status" value="1"/>
</dbReference>
<evidence type="ECO:0000256" key="3">
    <source>
        <dbReference type="ARBA" id="ARBA00022989"/>
    </source>
</evidence>
<dbReference type="GO" id="GO:0005774">
    <property type="term" value="C:vacuolar membrane"/>
    <property type="evidence" value="ECO:0007669"/>
    <property type="project" value="TreeGrafter"/>
</dbReference>
<feature type="transmembrane region" description="Helical" evidence="6">
    <location>
        <begin position="409"/>
        <end position="429"/>
    </location>
</feature>
<feature type="transmembrane region" description="Helical" evidence="6">
    <location>
        <begin position="99"/>
        <end position="120"/>
    </location>
</feature>
<feature type="transmembrane region" description="Helical" evidence="6">
    <location>
        <begin position="387"/>
        <end position="403"/>
    </location>
</feature>
<dbReference type="InterPro" id="IPR013057">
    <property type="entry name" value="AA_transpt_TM"/>
</dbReference>